<dbReference type="PROSITE" id="PS51819">
    <property type="entry name" value="VOC"/>
    <property type="match status" value="2"/>
</dbReference>
<reference evidence="2" key="1">
    <citation type="journal article" date="2024" name="Antonie Van Leeuwenhoek">
        <title>Isoptericola haloaureus sp. nov., a dimorphic actinobacterium isolated from mangrove sediments of southeast India, implicating biosaline agricultural significance through nitrogen fixation and salt tolerance genes.</title>
        <authorList>
            <person name="Prathaban M."/>
            <person name="Prathiviraj R."/>
            <person name="Ravichandran M."/>
            <person name="Natarajan S.D."/>
            <person name="Sobanaa M."/>
            <person name="Hari Krishna Kumar S."/>
            <person name="Chandrasekar V."/>
            <person name="Selvin J."/>
        </authorList>
    </citation>
    <scope>NUCLEOTIDE SEQUENCE</scope>
    <source>
        <strain evidence="2">MP1014</strain>
    </source>
</reference>
<feature type="domain" description="VOC" evidence="1">
    <location>
        <begin position="11"/>
        <end position="124"/>
    </location>
</feature>
<dbReference type="Pfam" id="PF00903">
    <property type="entry name" value="Glyoxalase"/>
    <property type="match status" value="2"/>
</dbReference>
<name>A0ABU7Z7V5_9MICO</name>
<dbReference type="EMBL" id="JBAGLP010000117">
    <property type="protein sequence ID" value="MEG3615472.1"/>
    <property type="molecule type" value="Genomic_DNA"/>
</dbReference>
<dbReference type="InterPro" id="IPR052164">
    <property type="entry name" value="Anthracycline_SecMetBiosynth"/>
</dbReference>
<comment type="caution">
    <text evidence="2">The sequence shown here is derived from an EMBL/GenBank/DDBJ whole genome shotgun (WGS) entry which is preliminary data.</text>
</comment>
<dbReference type="InterPro" id="IPR004360">
    <property type="entry name" value="Glyas_Fos-R_dOase_dom"/>
</dbReference>
<dbReference type="CDD" id="cd07247">
    <property type="entry name" value="SgaA_N_like"/>
    <property type="match status" value="1"/>
</dbReference>
<sequence>MPPVENLPEGAPGWMDLAATDFDAAVAFYTALFGWEHRDLGEHFRHYGQFTHRGAPVAGVVPLQGDEQTPGWHVYLWTTDAEAVAGRIGSHGGTVDVPPQDVPGMGRYLFATDPVGGQIGCWQATGHPGFVRLAEAGAPCWFELWTTDYDTALPFYRDALGWDVHEMPGGDGFRYATHGAEDAASAGLFDAAAALGEHGRPTWMVYLGAADVDAAAARAVDLGGTVADAPAETPYGRMVDVADPNGAPLRIITA</sequence>
<accession>A0ABU7Z7V5</accession>
<proteinExistence type="predicted"/>
<dbReference type="SUPFAM" id="SSF54593">
    <property type="entry name" value="Glyoxalase/Bleomycin resistance protein/Dihydroxybiphenyl dioxygenase"/>
    <property type="match status" value="2"/>
</dbReference>
<evidence type="ECO:0000313" key="3">
    <source>
        <dbReference type="Proteomes" id="UP001310387"/>
    </source>
</evidence>
<feature type="domain" description="VOC" evidence="1">
    <location>
        <begin position="138"/>
        <end position="254"/>
    </location>
</feature>
<evidence type="ECO:0000313" key="2">
    <source>
        <dbReference type="EMBL" id="MEG3615472.1"/>
    </source>
</evidence>
<dbReference type="InterPro" id="IPR037523">
    <property type="entry name" value="VOC_core"/>
</dbReference>
<protein>
    <submittedName>
        <fullName evidence="2">VOC family protein</fullName>
    </submittedName>
</protein>
<dbReference type="PANTHER" id="PTHR33993:SF14">
    <property type="entry name" value="GB|AAF24581.1"/>
    <property type="match status" value="1"/>
</dbReference>
<dbReference type="InterPro" id="IPR029068">
    <property type="entry name" value="Glyas_Bleomycin-R_OHBP_Dase"/>
</dbReference>
<gene>
    <name evidence="2" type="ORF">V5O49_10095</name>
</gene>
<organism evidence="2 3">
    <name type="scientific">Isoptericola haloaureus</name>
    <dbReference type="NCBI Taxonomy" id="1542902"/>
    <lineage>
        <taxon>Bacteria</taxon>
        <taxon>Bacillati</taxon>
        <taxon>Actinomycetota</taxon>
        <taxon>Actinomycetes</taxon>
        <taxon>Micrococcales</taxon>
        <taxon>Promicromonosporaceae</taxon>
        <taxon>Isoptericola</taxon>
    </lineage>
</organism>
<dbReference type="PANTHER" id="PTHR33993">
    <property type="entry name" value="GLYOXALASE-RELATED"/>
    <property type="match status" value="1"/>
</dbReference>
<evidence type="ECO:0000259" key="1">
    <source>
        <dbReference type="PROSITE" id="PS51819"/>
    </source>
</evidence>
<reference evidence="2" key="2">
    <citation type="submission" date="2024-02" db="EMBL/GenBank/DDBJ databases">
        <authorList>
            <person name="Prathaban M."/>
            <person name="Mythili R."/>
            <person name="Sharmila Devi N."/>
            <person name="Sobanaa M."/>
            <person name="Prathiviraj R."/>
            <person name="Selvin J."/>
        </authorList>
    </citation>
    <scope>NUCLEOTIDE SEQUENCE</scope>
    <source>
        <strain evidence="2">MP1014</strain>
    </source>
</reference>
<dbReference type="Proteomes" id="UP001310387">
    <property type="component" value="Unassembled WGS sequence"/>
</dbReference>
<dbReference type="RefSeq" id="WP_332902112.1">
    <property type="nucleotide sequence ID" value="NZ_JBAGLP010000117.1"/>
</dbReference>
<dbReference type="Gene3D" id="3.10.180.10">
    <property type="entry name" value="2,3-Dihydroxybiphenyl 1,2-Dioxygenase, domain 1"/>
    <property type="match status" value="2"/>
</dbReference>
<keyword evidence="3" id="KW-1185">Reference proteome</keyword>